<proteinExistence type="predicted"/>
<name>A0A0F8ZCT1_9ZZZZ</name>
<comment type="caution">
    <text evidence="1">The sequence shown here is derived from an EMBL/GenBank/DDBJ whole genome shotgun (WGS) entry which is preliminary data.</text>
</comment>
<dbReference type="EMBL" id="LAZR01052082">
    <property type="protein sequence ID" value="KKK83740.1"/>
    <property type="molecule type" value="Genomic_DNA"/>
</dbReference>
<gene>
    <name evidence="1" type="ORF">LCGC14_2790340</name>
</gene>
<organism evidence="1">
    <name type="scientific">marine sediment metagenome</name>
    <dbReference type="NCBI Taxonomy" id="412755"/>
    <lineage>
        <taxon>unclassified sequences</taxon>
        <taxon>metagenomes</taxon>
        <taxon>ecological metagenomes</taxon>
    </lineage>
</organism>
<dbReference type="AlphaFoldDB" id="A0A0F8ZCT1"/>
<protein>
    <submittedName>
        <fullName evidence="1">Uncharacterized protein</fullName>
    </submittedName>
</protein>
<reference evidence="1" key="1">
    <citation type="journal article" date="2015" name="Nature">
        <title>Complex archaea that bridge the gap between prokaryotes and eukaryotes.</title>
        <authorList>
            <person name="Spang A."/>
            <person name="Saw J.H."/>
            <person name="Jorgensen S.L."/>
            <person name="Zaremba-Niedzwiedzka K."/>
            <person name="Martijn J."/>
            <person name="Lind A.E."/>
            <person name="van Eijk R."/>
            <person name="Schleper C."/>
            <person name="Guy L."/>
            <person name="Ettema T.J."/>
        </authorList>
    </citation>
    <scope>NUCLEOTIDE SEQUENCE</scope>
</reference>
<feature type="non-terminal residue" evidence="1">
    <location>
        <position position="1"/>
    </location>
</feature>
<evidence type="ECO:0000313" key="1">
    <source>
        <dbReference type="EMBL" id="KKK83740.1"/>
    </source>
</evidence>
<sequence>IIYSQKNVKITPFYSENLENSGSKRKPVLLSQDRVKFVERGKGNLLTPQQNKFVSNELL</sequence>
<accession>A0A0F8ZCT1</accession>